<sequence>VSDPRKPSHQRKEAPALPATEKSRRLEKALTGELPEPVSWAVAESQANWAVDDVLLDLSKKDQDLSELILP</sequence>
<feature type="compositionally biased region" description="Basic and acidic residues" evidence="1">
    <location>
        <begin position="1"/>
        <end position="14"/>
    </location>
</feature>
<reference evidence="2" key="1">
    <citation type="submission" date="2021-02" db="EMBL/GenBank/DDBJ databases">
        <authorList>
            <person name="Dougan E. K."/>
            <person name="Rhodes N."/>
            <person name="Thang M."/>
            <person name="Chan C."/>
        </authorList>
    </citation>
    <scope>NUCLEOTIDE SEQUENCE</scope>
</reference>
<comment type="caution">
    <text evidence="2">The sequence shown here is derived from an EMBL/GenBank/DDBJ whole genome shotgun (WGS) entry which is preliminary data.</text>
</comment>
<evidence type="ECO:0000313" key="3">
    <source>
        <dbReference type="Proteomes" id="UP000601435"/>
    </source>
</evidence>
<dbReference type="AlphaFoldDB" id="A0A812M5M0"/>
<evidence type="ECO:0000313" key="2">
    <source>
        <dbReference type="EMBL" id="CAE7255744.1"/>
    </source>
</evidence>
<keyword evidence="3" id="KW-1185">Reference proteome</keyword>
<proteinExistence type="predicted"/>
<gene>
    <name evidence="2" type="ORF">SNEC2469_LOCUS5577</name>
</gene>
<dbReference type="EMBL" id="CAJNJA010010279">
    <property type="protein sequence ID" value="CAE7255744.1"/>
    <property type="molecule type" value="Genomic_DNA"/>
</dbReference>
<dbReference type="Proteomes" id="UP000601435">
    <property type="component" value="Unassembled WGS sequence"/>
</dbReference>
<name>A0A812M5M0_9DINO</name>
<accession>A0A812M5M0</accession>
<feature type="non-terminal residue" evidence="2">
    <location>
        <position position="1"/>
    </location>
</feature>
<evidence type="ECO:0000256" key="1">
    <source>
        <dbReference type="SAM" id="MobiDB-lite"/>
    </source>
</evidence>
<feature type="non-terminal residue" evidence="2">
    <location>
        <position position="71"/>
    </location>
</feature>
<feature type="region of interest" description="Disordered" evidence="1">
    <location>
        <begin position="1"/>
        <end position="24"/>
    </location>
</feature>
<protein>
    <submittedName>
        <fullName evidence="2">Uncharacterized protein</fullName>
    </submittedName>
</protein>
<dbReference type="OrthoDB" id="421165at2759"/>
<organism evidence="2 3">
    <name type="scientific">Symbiodinium necroappetens</name>
    <dbReference type="NCBI Taxonomy" id="1628268"/>
    <lineage>
        <taxon>Eukaryota</taxon>
        <taxon>Sar</taxon>
        <taxon>Alveolata</taxon>
        <taxon>Dinophyceae</taxon>
        <taxon>Suessiales</taxon>
        <taxon>Symbiodiniaceae</taxon>
        <taxon>Symbiodinium</taxon>
    </lineage>
</organism>